<keyword evidence="2" id="KW-1185">Reference proteome</keyword>
<proteinExistence type="predicted"/>
<comment type="caution">
    <text evidence="1">The sequence shown here is derived from an EMBL/GenBank/DDBJ whole genome shotgun (WGS) entry which is preliminary data.</text>
</comment>
<organism evidence="1 2">
    <name type="scientific">Trifolium pratense</name>
    <name type="common">Red clover</name>
    <dbReference type="NCBI Taxonomy" id="57577"/>
    <lineage>
        <taxon>Eukaryota</taxon>
        <taxon>Viridiplantae</taxon>
        <taxon>Streptophyta</taxon>
        <taxon>Embryophyta</taxon>
        <taxon>Tracheophyta</taxon>
        <taxon>Spermatophyta</taxon>
        <taxon>Magnoliopsida</taxon>
        <taxon>eudicotyledons</taxon>
        <taxon>Gunneridae</taxon>
        <taxon>Pentapetalae</taxon>
        <taxon>rosids</taxon>
        <taxon>fabids</taxon>
        <taxon>Fabales</taxon>
        <taxon>Fabaceae</taxon>
        <taxon>Papilionoideae</taxon>
        <taxon>50 kb inversion clade</taxon>
        <taxon>NPAAA clade</taxon>
        <taxon>Hologalegina</taxon>
        <taxon>IRL clade</taxon>
        <taxon>Trifolieae</taxon>
        <taxon>Trifolium</taxon>
    </lineage>
</organism>
<reference evidence="1" key="1">
    <citation type="submission" date="2023-10" db="EMBL/GenBank/DDBJ databases">
        <authorList>
            <person name="Rodriguez Cubillos JULIANA M."/>
            <person name="De Vega J."/>
        </authorList>
    </citation>
    <scope>NUCLEOTIDE SEQUENCE</scope>
</reference>
<protein>
    <submittedName>
        <fullName evidence="1">Uncharacterized protein</fullName>
    </submittedName>
</protein>
<name>A0ACB0JG24_TRIPR</name>
<evidence type="ECO:0000313" key="2">
    <source>
        <dbReference type="Proteomes" id="UP001177021"/>
    </source>
</evidence>
<dbReference type="EMBL" id="CASHSV030000034">
    <property type="protein sequence ID" value="CAJ2643220.1"/>
    <property type="molecule type" value="Genomic_DNA"/>
</dbReference>
<evidence type="ECO:0000313" key="1">
    <source>
        <dbReference type="EMBL" id="CAJ2643220.1"/>
    </source>
</evidence>
<dbReference type="Proteomes" id="UP001177021">
    <property type="component" value="Unassembled WGS sequence"/>
</dbReference>
<accession>A0ACB0JG24</accession>
<gene>
    <name evidence="1" type="ORF">MILVUS5_LOCUS12510</name>
</gene>
<sequence length="146" mass="16773">MKVKPSNNYSFDEAESLTDSLEAESQAIAESTEGCQSSPETWIQASPRSRKDSYCCLEGNGGYIQFLWTKGLSLWLHPEWNSLISSSMAWMMMEIFKRVRHSTIPRRYLTSNIQRNGKVEPKMQQKLESSAVPKRPLNAQQNVRRN</sequence>